<keyword evidence="7" id="KW-0472">Membrane</keyword>
<keyword evidence="3" id="KW-0150">Chloroplast</keyword>
<name>A0A699ZGL3_HAELA</name>
<dbReference type="InterPro" id="IPR022796">
    <property type="entry name" value="Chloroa_b-bind"/>
</dbReference>
<dbReference type="GO" id="GO:0016020">
    <property type="term" value="C:membrane"/>
    <property type="evidence" value="ECO:0007669"/>
    <property type="project" value="UniProtKB-SubCell"/>
</dbReference>
<dbReference type="Pfam" id="PF00504">
    <property type="entry name" value="Chloroa_b-bind"/>
    <property type="match status" value="1"/>
</dbReference>
<dbReference type="SUPFAM" id="SSF103511">
    <property type="entry name" value="Chlorophyll a-b binding protein"/>
    <property type="match status" value="1"/>
</dbReference>
<keyword evidence="6" id="KW-1133">Transmembrane helix</keyword>
<evidence type="ECO:0000313" key="10">
    <source>
        <dbReference type="Proteomes" id="UP000485058"/>
    </source>
</evidence>
<dbReference type="GO" id="GO:0009507">
    <property type="term" value="C:chloroplast"/>
    <property type="evidence" value="ECO:0007669"/>
    <property type="project" value="UniProtKB-SubCell"/>
</dbReference>
<reference evidence="9 10" key="1">
    <citation type="submission" date="2020-02" db="EMBL/GenBank/DDBJ databases">
        <title>Draft genome sequence of Haematococcus lacustris strain NIES-144.</title>
        <authorList>
            <person name="Morimoto D."/>
            <person name="Nakagawa S."/>
            <person name="Yoshida T."/>
            <person name="Sawayama S."/>
        </authorList>
    </citation>
    <scope>NUCLEOTIDE SEQUENCE [LARGE SCALE GENOMIC DNA]</scope>
    <source>
        <strain evidence="9 10">NIES-144</strain>
    </source>
</reference>
<dbReference type="AlphaFoldDB" id="A0A699ZGL3"/>
<keyword evidence="4" id="KW-0934">Plastid</keyword>
<evidence type="ECO:0000256" key="8">
    <source>
        <dbReference type="ARBA" id="ARBA00037956"/>
    </source>
</evidence>
<dbReference type="Proteomes" id="UP000485058">
    <property type="component" value="Unassembled WGS sequence"/>
</dbReference>
<evidence type="ECO:0000256" key="2">
    <source>
        <dbReference type="ARBA" id="ARBA00004229"/>
    </source>
</evidence>
<sequence>MAVLSRPSSLSVGRCCSTASARIPRVIRCQVVEKTEAPPQTGSVFYGGKSYSEAEWAAALANGTITSASNRQPAPATSPSSTSMPSFGEVMAFNGAPEIINGRLSMLGFVAALGAELNSGESVIRQWAEEPTGIICTGLLFIAASLVPAFARSQQQSIGPFTPAAEMLNGRAAMIGFAALLAIELSAAAVGVHTSQRGMKEGVYSLQMIVLGMAQACERHRVWTTCISHILAILAQELYKGIEEDM</sequence>
<evidence type="ECO:0000256" key="6">
    <source>
        <dbReference type="ARBA" id="ARBA00022989"/>
    </source>
</evidence>
<evidence type="ECO:0000313" key="9">
    <source>
        <dbReference type="EMBL" id="GFH18034.1"/>
    </source>
</evidence>
<comment type="subcellular location">
    <subcellularLocation>
        <location evidence="1">Membrane</location>
        <topology evidence="1">Multi-pass membrane protein</topology>
    </subcellularLocation>
    <subcellularLocation>
        <location evidence="2">Plastid</location>
        <location evidence="2">Chloroplast</location>
    </subcellularLocation>
</comment>
<protein>
    <submittedName>
        <fullName evidence="9">Uncharacterized protein</fullName>
    </submittedName>
</protein>
<proteinExistence type="inferred from homology"/>
<evidence type="ECO:0000256" key="1">
    <source>
        <dbReference type="ARBA" id="ARBA00004141"/>
    </source>
</evidence>
<evidence type="ECO:0000256" key="3">
    <source>
        <dbReference type="ARBA" id="ARBA00022528"/>
    </source>
</evidence>
<dbReference type="PANTHER" id="PTHR14154">
    <property type="entry name" value="UPF0041 BRAIN PROTEIN 44-RELATED"/>
    <property type="match status" value="1"/>
</dbReference>
<evidence type="ECO:0000256" key="5">
    <source>
        <dbReference type="ARBA" id="ARBA00022692"/>
    </source>
</evidence>
<keyword evidence="10" id="KW-1185">Reference proteome</keyword>
<evidence type="ECO:0000256" key="7">
    <source>
        <dbReference type="ARBA" id="ARBA00023136"/>
    </source>
</evidence>
<dbReference type="EMBL" id="BLLF01001239">
    <property type="protein sequence ID" value="GFH18034.1"/>
    <property type="molecule type" value="Genomic_DNA"/>
</dbReference>
<comment type="similarity">
    <text evidence="8">Belongs to the ELIP/psbS family.</text>
</comment>
<gene>
    <name evidence="9" type="ORF">HaLaN_14769</name>
</gene>
<accession>A0A699ZGL3</accession>
<evidence type="ECO:0000256" key="4">
    <source>
        <dbReference type="ARBA" id="ARBA00022640"/>
    </source>
</evidence>
<organism evidence="9 10">
    <name type="scientific">Haematococcus lacustris</name>
    <name type="common">Green alga</name>
    <name type="synonym">Haematococcus pluvialis</name>
    <dbReference type="NCBI Taxonomy" id="44745"/>
    <lineage>
        <taxon>Eukaryota</taxon>
        <taxon>Viridiplantae</taxon>
        <taxon>Chlorophyta</taxon>
        <taxon>core chlorophytes</taxon>
        <taxon>Chlorophyceae</taxon>
        <taxon>CS clade</taxon>
        <taxon>Chlamydomonadales</taxon>
        <taxon>Haematococcaceae</taxon>
        <taxon>Haematococcus</taxon>
    </lineage>
</organism>
<keyword evidence="5" id="KW-0812">Transmembrane</keyword>
<comment type="caution">
    <text evidence="9">The sequence shown here is derived from an EMBL/GenBank/DDBJ whole genome shotgun (WGS) entry which is preliminary data.</text>
</comment>